<evidence type="ECO:0000313" key="3">
    <source>
        <dbReference type="Proteomes" id="UP000030466"/>
    </source>
</evidence>
<dbReference type="OrthoDB" id="4882901at2"/>
<organism evidence="2 3">
    <name type="scientific">Kocuria rosea subsp. polaris</name>
    <dbReference type="NCBI Taxonomy" id="136273"/>
    <lineage>
        <taxon>Bacteria</taxon>
        <taxon>Bacillati</taxon>
        <taxon>Actinomycetota</taxon>
        <taxon>Actinomycetes</taxon>
        <taxon>Micrococcales</taxon>
        <taxon>Micrococcaceae</taxon>
        <taxon>Kocuria</taxon>
    </lineage>
</organism>
<evidence type="ECO:0000313" key="2">
    <source>
        <dbReference type="EMBL" id="KHD98284.1"/>
    </source>
</evidence>
<keyword evidence="1" id="KW-0732">Signal</keyword>
<dbReference type="AlphaFoldDB" id="A0A0A6VWS5"/>
<evidence type="ECO:0008006" key="4">
    <source>
        <dbReference type="Google" id="ProtNLM"/>
    </source>
</evidence>
<sequence>MHRFPRTAASAAAALLLAGTAAGCAEETELTRADQSGVPTEELVGEAMTLTGEVQEVLAHQVIAIGAEDTLVLADQLPEGLSVGDEVEATGTVEERDVFTVDDYEALQAVADEETAQLYVDRGEELILVDATVTPTD</sequence>
<evidence type="ECO:0000256" key="1">
    <source>
        <dbReference type="SAM" id="SignalP"/>
    </source>
</evidence>
<gene>
    <name evidence="2" type="ORF">GY22_04235</name>
</gene>
<feature type="signal peptide" evidence="1">
    <location>
        <begin position="1"/>
        <end position="24"/>
    </location>
</feature>
<dbReference type="EMBL" id="JSUH01000003">
    <property type="protein sequence ID" value="KHD98284.1"/>
    <property type="molecule type" value="Genomic_DNA"/>
</dbReference>
<feature type="chain" id="PRO_5002034493" description="DUF5666 domain-containing protein" evidence="1">
    <location>
        <begin position="25"/>
        <end position="137"/>
    </location>
</feature>
<dbReference type="PROSITE" id="PS51257">
    <property type="entry name" value="PROKAR_LIPOPROTEIN"/>
    <property type="match status" value="1"/>
</dbReference>
<proteinExistence type="predicted"/>
<protein>
    <recommendedName>
        <fullName evidence="4">DUF5666 domain-containing protein</fullName>
    </recommendedName>
</protein>
<reference evidence="2 3" key="1">
    <citation type="journal article" date="2003" name="Int. J. Syst. Evol. Microbiol.">
        <title>Kocuria polaris sp. nov., an orange-pigmented psychrophilic bacterium isolated from an Antarctic cyanobacterial mat sample.</title>
        <authorList>
            <person name="Reddy G.S."/>
            <person name="Prakash J.S."/>
            <person name="Prabahar V."/>
            <person name="Matsumoto G.I."/>
            <person name="Stackebrandt E."/>
            <person name="Shivaji S."/>
        </authorList>
    </citation>
    <scope>NUCLEOTIDE SEQUENCE [LARGE SCALE GENOMIC DNA]</scope>
    <source>
        <strain evidence="2 3">CMS 76or</strain>
    </source>
</reference>
<comment type="caution">
    <text evidence="2">The sequence shown here is derived from an EMBL/GenBank/DDBJ whole genome shotgun (WGS) entry which is preliminary data.</text>
</comment>
<dbReference type="RefSeq" id="WP_017831786.1">
    <property type="nucleotide sequence ID" value="NZ_JSUH01000003.1"/>
</dbReference>
<name>A0A0A6VWS5_KOCRO</name>
<dbReference type="Proteomes" id="UP000030466">
    <property type="component" value="Unassembled WGS sequence"/>
</dbReference>
<keyword evidence="3" id="KW-1185">Reference proteome</keyword>
<accession>A0A0A6VWS5</accession>